<gene>
    <name evidence="1" type="ORF">LACBIDRAFT_327096</name>
</gene>
<dbReference type="InParanoid" id="B0DAM6"/>
<sequence>MRSDQAESQYPSKVNSIIRIGIIGLIIANYQIRYWFSPYPPSHCYSQAFCYLCCNLAYMPYSSTIQVQIIHYCIGLRKFKGTSFFLNLFCVIRRLISCSPDVGPVLAFYGSPQQQQLADNATVCDGVHHGTVVPAVVVFPHERRAFIAFTAYGRQDGLVLESVRVHIFDVGLTSSPRTYAFAPSLPLPTASLHLKFIPTVGVTGLLVIERSAHIPHDNSRTQHCYTLKNLVRHTAPWKTIAL</sequence>
<dbReference type="GeneID" id="6076405"/>
<organism evidence="2">
    <name type="scientific">Laccaria bicolor (strain S238N-H82 / ATCC MYA-4686)</name>
    <name type="common">Bicoloured deceiver</name>
    <name type="synonym">Laccaria laccata var. bicolor</name>
    <dbReference type="NCBI Taxonomy" id="486041"/>
    <lineage>
        <taxon>Eukaryota</taxon>
        <taxon>Fungi</taxon>
        <taxon>Dikarya</taxon>
        <taxon>Basidiomycota</taxon>
        <taxon>Agaricomycotina</taxon>
        <taxon>Agaricomycetes</taxon>
        <taxon>Agaricomycetidae</taxon>
        <taxon>Agaricales</taxon>
        <taxon>Agaricineae</taxon>
        <taxon>Hydnangiaceae</taxon>
        <taxon>Laccaria</taxon>
    </lineage>
</organism>
<protein>
    <submittedName>
        <fullName evidence="1">Predicted protein</fullName>
    </submittedName>
</protein>
<evidence type="ECO:0000313" key="1">
    <source>
        <dbReference type="EMBL" id="EDR08775.1"/>
    </source>
</evidence>
<evidence type="ECO:0000313" key="2">
    <source>
        <dbReference type="Proteomes" id="UP000001194"/>
    </source>
</evidence>
<dbReference type="Proteomes" id="UP000001194">
    <property type="component" value="Unassembled WGS sequence"/>
</dbReference>
<dbReference type="AlphaFoldDB" id="B0DAM6"/>
<keyword evidence="2" id="KW-1185">Reference proteome</keyword>
<dbReference type="HOGENOM" id="CLU_1147351_0_0_1"/>
<accession>B0DAM6</accession>
<dbReference type="RefSeq" id="XP_001881000.1">
    <property type="nucleotide sequence ID" value="XM_001880965.1"/>
</dbReference>
<dbReference type="EMBL" id="DS547101">
    <property type="protein sequence ID" value="EDR08775.1"/>
    <property type="molecule type" value="Genomic_DNA"/>
</dbReference>
<reference evidence="1 2" key="1">
    <citation type="journal article" date="2008" name="Nature">
        <title>The genome of Laccaria bicolor provides insights into mycorrhizal symbiosis.</title>
        <authorList>
            <person name="Martin F."/>
            <person name="Aerts A."/>
            <person name="Ahren D."/>
            <person name="Brun A."/>
            <person name="Danchin E.G.J."/>
            <person name="Duchaussoy F."/>
            <person name="Gibon J."/>
            <person name="Kohler A."/>
            <person name="Lindquist E."/>
            <person name="Pereda V."/>
            <person name="Salamov A."/>
            <person name="Shapiro H.J."/>
            <person name="Wuyts J."/>
            <person name="Blaudez D."/>
            <person name="Buee M."/>
            <person name="Brokstein P."/>
            <person name="Canbaeck B."/>
            <person name="Cohen D."/>
            <person name="Courty P.E."/>
            <person name="Coutinho P.M."/>
            <person name="Delaruelle C."/>
            <person name="Detter J.C."/>
            <person name="Deveau A."/>
            <person name="DiFazio S."/>
            <person name="Duplessis S."/>
            <person name="Fraissinet-Tachet L."/>
            <person name="Lucic E."/>
            <person name="Frey-Klett P."/>
            <person name="Fourrey C."/>
            <person name="Feussner I."/>
            <person name="Gay G."/>
            <person name="Grimwood J."/>
            <person name="Hoegger P.J."/>
            <person name="Jain P."/>
            <person name="Kilaru S."/>
            <person name="Labbe J."/>
            <person name="Lin Y.C."/>
            <person name="Legue V."/>
            <person name="Le Tacon F."/>
            <person name="Marmeisse R."/>
            <person name="Melayah D."/>
            <person name="Montanini B."/>
            <person name="Muratet M."/>
            <person name="Nehls U."/>
            <person name="Niculita-Hirzel H."/>
            <person name="Oudot-Le Secq M.P."/>
            <person name="Peter M."/>
            <person name="Quesneville H."/>
            <person name="Rajashekar B."/>
            <person name="Reich M."/>
            <person name="Rouhier N."/>
            <person name="Schmutz J."/>
            <person name="Yin T."/>
            <person name="Chalot M."/>
            <person name="Henrissat B."/>
            <person name="Kuees U."/>
            <person name="Lucas S."/>
            <person name="Van de Peer Y."/>
            <person name="Podila G.K."/>
            <person name="Polle A."/>
            <person name="Pukkila P.J."/>
            <person name="Richardson P.M."/>
            <person name="Rouze P."/>
            <person name="Sanders I.R."/>
            <person name="Stajich J.E."/>
            <person name="Tunlid A."/>
            <person name="Tuskan G."/>
            <person name="Grigoriev I.V."/>
        </authorList>
    </citation>
    <scope>NUCLEOTIDE SEQUENCE [LARGE SCALE GENOMIC DNA]</scope>
    <source>
        <strain evidence="2">S238N-H82 / ATCC MYA-4686</strain>
    </source>
</reference>
<dbReference type="KEGG" id="lbc:LACBIDRAFT_327096"/>
<proteinExistence type="predicted"/>
<name>B0DAM6_LACBS</name>